<evidence type="ECO:0000313" key="4">
    <source>
        <dbReference type="Proteomes" id="UP000001746"/>
    </source>
</evidence>
<dbReference type="InterPro" id="IPR046513">
    <property type="entry name" value="DUF6691"/>
</dbReference>
<evidence type="ECO:0000313" key="3">
    <source>
        <dbReference type="EMBL" id="ACV49473.1"/>
    </source>
</evidence>
<dbReference type="eggNOG" id="arCOG04788">
    <property type="taxonomic scope" value="Archaea"/>
</dbReference>
<keyword evidence="4" id="KW-1185">Reference proteome</keyword>
<dbReference type="HOGENOM" id="CLU_958483_0_0_2"/>
<organism evidence="3 4">
    <name type="scientific">Halomicrobium mukohataei (strain ATCC 700874 / DSM 12286 / JCM 9738 / NCIMB 13541)</name>
    <name type="common">Haloarcula mukohataei</name>
    <dbReference type="NCBI Taxonomy" id="485914"/>
    <lineage>
        <taxon>Archaea</taxon>
        <taxon>Methanobacteriati</taxon>
        <taxon>Methanobacteriota</taxon>
        <taxon>Stenosarchaea group</taxon>
        <taxon>Halobacteria</taxon>
        <taxon>Halobacteriales</taxon>
        <taxon>Haloarculaceae</taxon>
        <taxon>Halomicrobium</taxon>
    </lineage>
</organism>
<feature type="transmembrane region" description="Helical" evidence="2">
    <location>
        <begin position="226"/>
        <end position="252"/>
    </location>
</feature>
<evidence type="ECO:0000256" key="2">
    <source>
        <dbReference type="SAM" id="Phobius"/>
    </source>
</evidence>
<keyword evidence="2" id="KW-0472">Membrane</keyword>
<keyword evidence="2" id="KW-0812">Transmembrane</keyword>
<gene>
    <name evidence="3" type="ordered locus">Hmuk_3388</name>
</gene>
<feature type="transmembrane region" description="Helical" evidence="2">
    <location>
        <begin position="258"/>
        <end position="276"/>
    </location>
</feature>
<proteinExistence type="predicted"/>
<feature type="transmembrane region" description="Helical" evidence="2">
    <location>
        <begin position="146"/>
        <end position="164"/>
    </location>
</feature>
<keyword evidence="3" id="KW-0614">Plasmid</keyword>
<accession>C7P578</accession>
<geneLocation type="plasmid" evidence="3 4">
    <name>pHmuk01</name>
</geneLocation>
<dbReference type="AlphaFoldDB" id="C7P578"/>
<dbReference type="Proteomes" id="UP000001746">
    <property type="component" value="Plasmid pHmuk01"/>
</dbReference>
<dbReference type="EMBL" id="CP001689">
    <property type="protein sequence ID" value="ACV49473.1"/>
    <property type="molecule type" value="Genomic_DNA"/>
</dbReference>
<evidence type="ECO:0000256" key="1">
    <source>
        <dbReference type="SAM" id="MobiDB-lite"/>
    </source>
</evidence>
<protein>
    <submittedName>
        <fullName evidence="3">Uncharacterized protein</fullName>
    </submittedName>
</protein>
<feature type="transmembrane region" description="Helical" evidence="2">
    <location>
        <begin position="184"/>
        <end position="205"/>
    </location>
</feature>
<keyword evidence="2" id="KW-1133">Transmembrane helix</keyword>
<feature type="region of interest" description="Disordered" evidence="1">
    <location>
        <begin position="1"/>
        <end position="141"/>
    </location>
</feature>
<dbReference type="KEGG" id="hmu:Hmuk_3388"/>
<dbReference type="Pfam" id="PF20398">
    <property type="entry name" value="DUF6691"/>
    <property type="match status" value="1"/>
</dbReference>
<reference evidence="4" key="1">
    <citation type="journal article" date="2009" name="Stand. Genomic Sci.">
        <title>Complete genome sequence of Halomicrobium mukohataei type strain (arg-2).</title>
        <authorList>
            <person name="Tindall B.J."/>
            <person name="Schneider S."/>
            <person name="Lapidus A."/>
            <person name="Copeland A."/>
            <person name="Glavina Del Rio T."/>
            <person name="Nolan M."/>
            <person name="Lucas S."/>
            <person name="Chen F."/>
            <person name="Tice H."/>
            <person name="Cheng J.F."/>
            <person name="Saunders E."/>
            <person name="Bruce D."/>
            <person name="Goodwin L."/>
            <person name="Pitluck S."/>
            <person name="Mikhailova N."/>
            <person name="Pati A."/>
            <person name="Ivanova N."/>
            <person name="Mavrommatis K."/>
            <person name="Chen A."/>
            <person name="Palaniappan K."/>
            <person name="Chain P."/>
            <person name="Land M."/>
            <person name="Hauser L."/>
            <person name="Chang Y.J."/>
            <person name="Jeffries C.D."/>
            <person name="Brettin T."/>
            <person name="Han C."/>
            <person name="Rohde M."/>
            <person name="Goker M."/>
            <person name="Bristow J."/>
            <person name="Eisen J.A."/>
            <person name="Markowitz V."/>
            <person name="Hugenholtz P."/>
            <person name="Klenk H.P."/>
            <person name="Kyrpides N.C."/>
            <person name="Detter J.C."/>
        </authorList>
    </citation>
    <scope>NUCLEOTIDE SEQUENCE [LARGE SCALE GENOMIC DNA]</scope>
    <source>
        <strain evidence="4">ATCC 700874 / DSM 12286 / JCM 9738 / NCIMB 13541</strain>
        <plasmid evidence="4">Plasmid pHmuk01</plasmid>
    </source>
</reference>
<name>C7P578_HALMD</name>
<sequence length="290" mass="31636">MGSEADQREASTDANGSERRERHVGSEADQREASTDANGSERRERHVGSEADQREASTDANGSERRERHVGSEADQREASTDANGSERRERHVGSEADQREASTDANGSERRERHVGSEADQREASTDANGSERRERHVSDDRHPLFEPLIFVGGLIFGFGLGFSQMARPEVVLNFLQFEDFGLLFVMFGAAVVSGIAFAVMPRIRNVAPLTGDRYERRLKPFDRNVLVGGAIFGVGWGLSGICPGAAYASLGVGNVTILWALAGMFLGAYAQGYWRSQNRARDTATGAD</sequence>